<reference evidence="1" key="1">
    <citation type="submission" date="2021-03" db="EMBL/GenBank/DDBJ databases">
        <title>Isolation of Bacillus subtilis from fermented food sample.</title>
        <authorList>
            <person name="Lakshmanan V."/>
            <person name="Athira K."/>
            <person name="Rajagopal K."/>
        </authorList>
    </citation>
    <scope>NUCLEOTIDE SEQUENCE</scope>
    <source>
        <strain evidence="1">S1</strain>
    </source>
</reference>
<dbReference type="Proteomes" id="UP000665181">
    <property type="component" value="Unassembled WGS sequence"/>
</dbReference>
<protein>
    <submittedName>
        <fullName evidence="1">Uncharacterized protein</fullName>
    </submittedName>
</protein>
<organism evidence="1 2">
    <name type="scientific">Bacillus subtilis</name>
    <dbReference type="NCBI Taxonomy" id="1423"/>
    <lineage>
        <taxon>Bacteria</taxon>
        <taxon>Bacillati</taxon>
        <taxon>Bacillota</taxon>
        <taxon>Bacilli</taxon>
        <taxon>Bacillales</taxon>
        <taxon>Bacillaceae</taxon>
        <taxon>Bacillus</taxon>
    </lineage>
</organism>
<evidence type="ECO:0000313" key="1">
    <source>
        <dbReference type="EMBL" id="MBO3794216.1"/>
    </source>
</evidence>
<dbReference type="AlphaFoldDB" id="A0A8I1WC51"/>
<evidence type="ECO:0000313" key="2">
    <source>
        <dbReference type="Proteomes" id="UP000665181"/>
    </source>
</evidence>
<proteinExistence type="predicted"/>
<dbReference type="EMBL" id="JAGFPW010000005">
    <property type="protein sequence ID" value="MBO3794216.1"/>
    <property type="molecule type" value="Genomic_DNA"/>
</dbReference>
<comment type="caution">
    <text evidence="1">The sequence shown here is derived from an EMBL/GenBank/DDBJ whole genome shotgun (WGS) entry which is preliminary data.</text>
</comment>
<sequence length="251" mass="29258">MSIAEIFKGEHFALDENKLISIEDAAEKINYEPFCEILGIRPKHLFLNPDGFINRYCYWDGLYYHPFMSLDMAILNMNMGNYSQAELINKRIKYVHSAYESKQWKEIIKFTDKKVLFHVYKKLMPLIPEEERANAFLEIHIRSESGYDMDLVRSVIDGPKDASYDISNARMKPIDGYYIIYRGSTPESTQVDEAFSWTLSKEIAEFFAGRFDSNGVVYQAKVHKEKVKAFIDNKEQEVIVFPEDITGIEEI</sequence>
<dbReference type="RefSeq" id="WP_163190111.1">
    <property type="nucleotide sequence ID" value="NZ_JAGFPW010000005.1"/>
</dbReference>
<name>A0A8I1WC51_BACIU</name>
<gene>
    <name evidence="1" type="ORF">J5227_07820</name>
</gene>
<accession>A0A8I1WC51</accession>